<organism evidence="8 9">
    <name type="scientific">Qipengyuania marisflavi</name>
    <dbReference type="NCBI Taxonomy" id="2486356"/>
    <lineage>
        <taxon>Bacteria</taxon>
        <taxon>Pseudomonadati</taxon>
        <taxon>Pseudomonadota</taxon>
        <taxon>Alphaproteobacteria</taxon>
        <taxon>Sphingomonadales</taxon>
        <taxon>Erythrobacteraceae</taxon>
        <taxon>Qipengyuania</taxon>
    </lineage>
</organism>
<keyword evidence="2" id="KW-0805">Transcription regulation</keyword>
<dbReference type="GO" id="GO:0016987">
    <property type="term" value="F:sigma factor activity"/>
    <property type="evidence" value="ECO:0007669"/>
    <property type="project" value="UniProtKB-KW"/>
</dbReference>
<evidence type="ECO:0000256" key="2">
    <source>
        <dbReference type="ARBA" id="ARBA00023015"/>
    </source>
</evidence>
<dbReference type="InterPro" id="IPR036388">
    <property type="entry name" value="WH-like_DNA-bd_sf"/>
</dbReference>
<evidence type="ECO:0000259" key="6">
    <source>
        <dbReference type="Pfam" id="PF04542"/>
    </source>
</evidence>
<keyword evidence="9" id="KW-1185">Reference proteome</keyword>
<reference evidence="8 9" key="1">
    <citation type="submission" date="2019-05" db="EMBL/GenBank/DDBJ databases">
        <title>Erythrobacter marisflavi sp. nov., isolated from isolated from water of an estuary environment.</title>
        <authorList>
            <person name="Yoon J.-H."/>
        </authorList>
    </citation>
    <scope>NUCLEOTIDE SEQUENCE [LARGE SCALE GENOMIC DNA]</scope>
    <source>
        <strain evidence="8 9">KEM-5</strain>
    </source>
</reference>
<evidence type="ECO:0000259" key="7">
    <source>
        <dbReference type="Pfam" id="PF08281"/>
    </source>
</evidence>
<dbReference type="InterPro" id="IPR007627">
    <property type="entry name" value="RNA_pol_sigma70_r2"/>
</dbReference>
<dbReference type="Pfam" id="PF04542">
    <property type="entry name" value="Sigma70_r2"/>
    <property type="match status" value="1"/>
</dbReference>
<dbReference type="Gene3D" id="1.10.10.10">
    <property type="entry name" value="Winged helix-like DNA-binding domain superfamily/Winged helix DNA-binding domain"/>
    <property type="match status" value="1"/>
</dbReference>
<dbReference type="NCBIfam" id="TIGR02937">
    <property type="entry name" value="sigma70-ECF"/>
    <property type="match status" value="1"/>
</dbReference>
<dbReference type="OrthoDB" id="9784272at2"/>
<protein>
    <submittedName>
        <fullName evidence="8">Sigma-70 family RNA polymerase sigma factor</fullName>
    </submittedName>
</protein>
<dbReference type="Pfam" id="PF08281">
    <property type="entry name" value="Sigma70_r4_2"/>
    <property type="match status" value="1"/>
</dbReference>
<dbReference type="SUPFAM" id="SSF88946">
    <property type="entry name" value="Sigma2 domain of RNA polymerase sigma factors"/>
    <property type="match status" value="1"/>
</dbReference>
<dbReference type="PANTHER" id="PTHR43133:SF8">
    <property type="entry name" value="RNA POLYMERASE SIGMA FACTOR HI_1459-RELATED"/>
    <property type="match status" value="1"/>
</dbReference>
<dbReference type="AlphaFoldDB" id="A0A5S3P547"/>
<keyword evidence="4" id="KW-0238">DNA-binding</keyword>
<dbReference type="InterPro" id="IPR039425">
    <property type="entry name" value="RNA_pol_sigma-70-like"/>
</dbReference>
<gene>
    <name evidence="8" type="ORF">FEV51_10415</name>
</gene>
<evidence type="ECO:0000313" key="8">
    <source>
        <dbReference type="EMBL" id="TMM47187.1"/>
    </source>
</evidence>
<name>A0A5S3P547_9SPHN</name>
<keyword evidence="5" id="KW-0804">Transcription</keyword>
<dbReference type="InterPro" id="IPR014284">
    <property type="entry name" value="RNA_pol_sigma-70_dom"/>
</dbReference>
<keyword evidence="3" id="KW-0731">Sigma factor</keyword>
<evidence type="ECO:0000256" key="4">
    <source>
        <dbReference type="ARBA" id="ARBA00023125"/>
    </source>
</evidence>
<proteinExistence type="inferred from homology"/>
<sequence length="203" mass="23099">MHVCVQNPQSPQDQVSQTVQGLSENEMLSLDIGLVGDLDREAFQRLYARTSSKLFAICLAVTRDHAAAEDVLQESYLKIWDRAKGYDPERNRPLAWMCAIARNAAIDWYRARARHHHVSDDHLNLQESEAAAADDRIIAMNREDQVWTAVSDLDAESEQELKSIFLLGLTYPEAAQRLGLPVATFKSRVRRTVIRIRRKLADD</sequence>
<dbReference type="SUPFAM" id="SSF88659">
    <property type="entry name" value="Sigma3 and sigma4 domains of RNA polymerase sigma factors"/>
    <property type="match status" value="1"/>
</dbReference>
<comment type="similarity">
    <text evidence="1">Belongs to the sigma-70 factor family. ECF subfamily.</text>
</comment>
<dbReference type="InterPro" id="IPR013324">
    <property type="entry name" value="RNA_pol_sigma_r3/r4-like"/>
</dbReference>
<dbReference type="GO" id="GO:0003677">
    <property type="term" value="F:DNA binding"/>
    <property type="evidence" value="ECO:0007669"/>
    <property type="project" value="UniProtKB-KW"/>
</dbReference>
<dbReference type="Proteomes" id="UP000309668">
    <property type="component" value="Unassembled WGS sequence"/>
</dbReference>
<comment type="caution">
    <text evidence="8">The sequence shown here is derived from an EMBL/GenBank/DDBJ whole genome shotgun (WGS) entry which is preliminary data.</text>
</comment>
<dbReference type="EMBL" id="VCAO01000005">
    <property type="protein sequence ID" value="TMM47187.1"/>
    <property type="molecule type" value="Genomic_DNA"/>
</dbReference>
<dbReference type="Gene3D" id="1.10.1740.10">
    <property type="match status" value="1"/>
</dbReference>
<evidence type="ECO:0000313" key="9">
    <source>
        <dbReference type="Proteomes" id="UP000309668"/>
    </source>
</evidence>
<dbReference type="PANTHER" id="PTHR43133">
    <property type="entry name" value="RNA POLYMERASE ECF-TYPE SIGMA FACTO"/>
    <property type="match status" value="1"/>
</dbReference>
<evidence type="ECO:0000256" key="5">
    <source>
        <dbReference type="ARBA" id="ARBA00023163"/>
    </source>
</evidence>
<dbReference type="InterPro" id="IPR013325">
    <property type="entry name" value="RNA_pol_sigma_r2"/>
</dbReference>
<feature type="domain" description="RNA polymerase sigma factor 70 region 4 type 2" evidence="7">
    <location>
        <begin position="145"/>
        <end position="192"/>
    </location>
</feature>
<dbReference type="GO" id="GO:0006352">
    <property type="term" value="P:DNA-templated transcription initiation"/>
    <property type="evidence" value="ECO:0007669"/>
    <property type="project" value="InterPro"/>
</dbReference>
<accession>A0A5S3P547</accession>
<dbReference type="InterPro" id="IPR013249">
    <property type="entry name" value="RNA_pol_sigma70_r4_t2"/>
</dbReference>
<feature type="domain" description="RNA polymerase sigma-70 region 2" evidence="6">
    <location>
        <begin position="46"/>
        <end position="114"/>
    </location>
</feature>
<evidence type="ECO:0000256" key="3">
    <source>
        <dbReference type="ARBA" id="ARBA00023082"/>
    </source>
</evidence>
<evidence type="ECO:0000256" key="1">
    <source>
        <dbReference type="ARBA" id="ARBA00010641"/>
    </source>
</evidence>